<feature type="transmembrane region" description="Helical" evidence="1">
    <location>
        <begin position="69"/>
        <end position="88"/>
    </location>
</feature>
<reference evidence="2 3" key="1">
    <citation type="submission" date="2016-10" db="EMBL/GenBank/DDBJ databases">
        <authorList>
            <person name="de Groot N.N."/>
        </authorList>
    </citation>
    <scope>NUCLEOTIDE SEQUENCE [LARGE SCALE GENOMIC DNA]</scope>
    <source>
        <strain evidence="2 3">DSM 26656</strain>
    </source>
</reference>
<evidence type="ECO:0000256" key="1">
    <source>
        <dbReference type="SAM" id="Phobius"/>
    </source>
</evidence>
<dbReference type="Proteomes" id="UP000236743">
    <property type="component" value="Unassembled WGS sequence"/>
</dbReference>
<organism evidence="2 3">
    <name type="scientific">Bosea lathyri</name>
    <dbReference type="NCBI Taxonomy" id="1036778"/>
    <lineage>
        <taxon>Bacteria</taxon>
        <taxon>Pseudomonadati</taxon>
        <taxon>Pseudomonadota</taxon>
        <taxon>Alphaproteobacteria</taxon>
        <taxon>Hyphomicrobiales</taxon>
        <taxon>Boseaceae</taxon>
        <taxon>Bosea</taxon>
    </lineage>
</organism>
<accession>A0A1H5TKZ9</accession>
<evidence type="ECO:0000313" key="3">
    <source>
        <dbReference type="Proteomes" id="UP000236743"/>
    </source>
</evidence>
<evidence type="ECO:0000313" key="2">
    <source>
        <dbReference type="EMBL" id="SEF63456.1"/>
    </source>
</evidence>
<gene>
    <name evidence="2" type="ORF">SAMN04488115_101698</name>
</gene>
<keyword evidence="1" id="KW-1133">Transmembrane helix</keyword>
<proteinExistence type="predicted"/>
<dbReference type="OrthoDB" id="8163625at2"/>
<name>A0A1H5TKZ9_9HYPH</name>
<dbReference type="RefSeq" id="WP_103871034.1">
    <property type="nucleotide sequence ID" value="NZ_FNUY01000001.1"/>
</dbReference>
<keyword evidence="1" id="KW-0812">Transmembrane</keyword>
<feature type="transmembrane region" description="Helical" evidence="1">
    <location>
        <begin position="34"/>
        <end position="57"/>
    </location>
</feature>
<protein>
    <submittedName>
        <fullName evidence="2">Uncharacterized protein</fullName>
    </submittedName>
</protein>
<dbReference type="EMBL" id="FNUY01000001">
    <property type="protein sequence ID" value="SEF63456.1"/>
    <property type="molecule type" value="Genomic_DNA"/>
</dbReference>
<dbReference type="AlphaFoldDB" id="A0A1H5TKZ9"/>
<keyword evidence="1" id="KW-0472">Membrane</keyword>
<sequence>MRFTRIEFVFVALGAALGIIVAFAYKAGWVAESAAFPPLIFVLLGLGLIEIVVGYATARPLGSLVGTPARILAFAVGVGVMLMLGGKFA</sequence>
<keyword evidence="3" id="KW-1185">Reference proteome</keyword>